<evidence type="ECO:0000313" key="11">
    <source>
        <dbReference type="Proteomes" id="UP000033109"/>
    </source>
</evidence>
<dbReference type="Gene3D" id="3.20.20.150">
    <property type="entry name" value="Divalent-metal-dependent TIM barrel enzymes"/>
    <property type="match status" value="1"/>
</dbReference>
<evidence type="ECO:0000256" key="7">
    <source>
        <dbReference type="ARBA" id="ARBA00023211"/>
    </source>
</evidence>
<dbReference type="AlphaFoldDB" id="A0A0E3ZDG7"/>
<comment type="similarity">
    <text evidence="4 9">Belongs to the mannonate dehydratase family.</text>
</comment>
<sequence length="401" mass="45241">MSLIQSWRWYGPNDPVSLQDVKQAGATGVVSALHHIPHGEVWPLEEIQERKDIIEAAGLKWVVVESVPVHEAIKTRSADCEKYLENYRQTLRNLAACGIDIVCYNFMPVLDWTRTNVAYELWNGAKALYFNWADLAVFDIFILKREGAAQDYGQSVVSEAEKRYNSFSEEQLQALNEIILMGVPTEGSVTIEQLLQSIDIYKNIGHAGLRENLAYFLESIMDVCEETGINMTIHPDDPPFPILGLPRIASSKEDLLYIINRVDRPANGICFCTGSLGAGSHNNPVEILKEVGHRVYFAHLRNVLKDEQGNFYESDHLAGDVDMYGVMRELIAINQKREQSIPFRPDHGHQMLDDLVKTTNPGYSAIGRLRGLAELRGLEMGVARSIFNEEVHDPRYNVTNL</sequence>
<evidence type="ECO:0000256" key="6">
    <source>
        <dbReference type="ARBA" id="ARBA00023004"/>
    </source>
</evidence>
<dbReference type="NCBIfam" id="NF003027">
    <property type="entry name" value="PRK03906.1"/>
    <property type="match status" value="1"/>
</dbReference>
<dbReference type="PANTHER" id="PTHR30387:SF2">
    <property type="entry name" value="MANNONATE DEHYDRATASE"/>
    <property type="match status" value="1"/>
</dbReference>
<comment type="catalytic activity">
    <reaction evidence="1 9">
        <text>D-mannonate = 2-dehydro-3-deoxy-D-gluconate + H2O</text>
        <dbReference type="Rhea" id="RHEA:20097"/>
        <dbReference type="ChEBI" id="CHEBI:15377"/>
        <dbReference type="ChEBI" id="CHEBI:17767"/>
        <dbReference type="ChEBI" id="CHEBI:57990"/>
        <dbReference type="EC" id="4.2.1.8"/>
    </reaction>
</comment>
<evidence type="ECO:0000313" key="10">
    <source>
        <dbReference type="EMBL" id="AKD02265.1"/>
    </source>
</evidence>
<dbReference type="GO" id="GO:0008927">
    <property type="term" value="F:mannonate dehydratase activity"/>
    <property type="evidence" value="ECO:0007669"/>
    <property type="project" value="UniProtKB-UniRule"/>
</dbReference>
<dbReference type="KEGG" id="pko:PKOR_02860"/>
<dbReference type="STRING" id="400092.PKOR_02860"/>
<organism evidence="10 11">
    <name type="scientific">Pontibacter korlensis</name>
    <dbReference type="NCBI Taxonomy" id="400092"/>
    <lineage>
        <taxon>Bacteria</taxon>
        <taxon>Pseudomonadati</taxon>
        <taxon>Bacteroidota</taxon>
        <taxon>Cytophagia</taxon>
        <taxon>Cytophagales</taxon>
        <taxon>Hymenobacteraceae</taxon>
        <taxon>Pontibacter</taxon>
    </lineage>
</organism>
<dbReference type="PATRIC" id="fig|400092.3.peg.649"/>
<dbReference type="GO" id="GO:0042840">
    <property type="term" value="P:D-glucuronate catabolic process"/>
    <property type="evidence" value="ECO:0007669"/>
    <property type="project" value="TreeGrafter"/>
</dbReference>
<proteinExistence type="inferred from homology"/>
<dbReference type="GO" id="GO:0030145">
    <property type="term" value="F:manganese ion binding"/>
    <property type="evidence" value="ECO:0007669"/>
    <property type="project" value="TreeGrafter"/>
</dbReference>
<dbReference type="InterPro" id="IPR004628">
    <property type="entry name" value="Man_deHydtase"/>
</dbReference>
<comment type="cofactor">
    <cofactor evidence="9">
        <name>Fe(2+)</name>
        <dbReference type="ChEBI" id="CHEBI:29033"/>
    </cofactor>
    <cofactor evidence="9">
        <name>Mn(2+)</name>
        <dbReference type="ChEBI" id="CHEBI:29035"/>
    </cofactor>
</comment>
<evidence type="ECO:0000256" key="1">
    <source>
        <dbReference type="ARBA" id="ARBA00001794"/>
    </source>
</evidence>
<name>A0A0E3ZDG7_9BACT</name>
<dbReference type="PIRSF" id="PIRSF016049">
    <property type="entry name" value="Man_dehyd"/>
    <property type="match status" value="1"/>
</dbReference>
<gene>
    <name evidence="9" type="primary">uxuA</name>
    <name evidence="10" type="ORF">PKOR_02860</name>
</gene>
<dbReference type="EMBL" id="CP009621">
    <property type="protein sequence ID" value="AKD02265.1"/>
    <property type="molecule type" value="Genomic_DNA"/>
</dbReference>
<dbReference type="OrthoDB" id="9780250at2"/>
<dbReference type="HAMAP" id="MF_00106">
    <property type="entry name" value="UxuA"/>
    <property type="match status" value="1"/>
</dbReference>
<dbReference type="PANTHER" id="PTHR30387">
    <property type="entry name" value="MANNONATE DEHYDRATASE"/>
    <property type="match status" value="1"/>
</dbReference>
<dbReference type="UniPathway" id="UPA00246"/>
<dbReference type="RefSeq" id="WP_046309024.1">
    <property type="nucleotide sequence ID" value="NZ_CBCSCY010000007.1"/>
</dbReference>
<dbReference type="Pfam" id="PF03786">
    <property type="entry name" value="UxuA"/>
    <property type="match status" value="1"/>
</dbReference>
<dbReference type="SUPFAM" id="SSF51658">
    <property type="entry name" value="Xylose isomerase-like"/>
    <property type="match status" value="1"/>
</dbReference>
<evidence type="ECO:0000256" key="4">
    <source>
        <dbReference type="ARBA" id="ARBA00007389"/>
    </source>
</evidence>
<keyword evidence="11" id="KW-1185">Reference proteome</keyword>
<evidence type="ECO:0000256" key="2">
    <source>
        <dbReference type="ARBA" id="ARBA00002713"/>
    </source>
</evidence>
<dbReference type="HOGENOM" id="CLU_058621_2_0_10"/>
<accession>A0A0E3ZDG7</accession>
<reference evidence="10 11" key="1">
    <citation type="journal article" date="2015" name="Sci. Rep.">
        <title>Unraveling adaptation of Pontibacter korlensis to radiation and infertility in desert through complete genome and comparative transcriptomic analysis.</title>
        <authorList>
            <person name="Dai J."/>
            <person name="Dai W."/>
            <person name="Qiu C."/>
            <person name="Yang Z."/>
            <person name="Zhang Y."/>
            <person name="Zhou M."/>
            <person name="Zhang L."/>
            <person name="Fang C."/>
            <person name="Gao Q."/>
            <person name="Yang Q."/>
            <person name="Li X."/>
            <person name="Wang Z."/>
            <person name="Wang Z."/>
            <person name="Jia Z."/>
            <person name="Chen X."/>
        </authorList>
    </citation>
    <scope>NUCLEOTIDE SEQUENCE [LARGE SCALE GENOMIC DNA]</scope>
    <source>
        <strain evidence="10 11">X14-1T</strain>
    </source>
</reference>
<keyword evidence="6 9" id="KW-0408">Iron</keyword>
<evidence type="ECO:0000256" key="3">
    <source>
        <dbReference type="ARBA" id="ARBA00004892"/>
    </source>
</evidence>
<dbReference type="Proteomes" id="UP000033109">
    <property type="component" value="Chromosome"/>
</dbReference>
<keyword evidence="8 9" id="KW-0456">Lyase</keyword>
<dbReference type="InterPro" id="IPR036237">
    <property type="entry name" value="Xyl_isomerase-like_sf"/>
</dbReference>
<protein>
    <recommendedName>
        <fullName evidence="5 9">Mannonate dehydratase</fullName>
        <ecNumber evidence="5 9">4.2.1.8</ecNumber>
    </recommendedName>
    <alternativeName>
        <fullName evidence="9">D-mannonate hydro-lyase</fullName>
    </alternativeName>
</protein>
<evidence type="ECO:0000256" key="5">
    <source>
        <dbReference type="ARBA" id="ARBA00012927"/>
    </source>
</evidence>
<comment type="pathway">
    <text evidence="3 9">Carbohydrate metabolism; pentose and glucuronate interconversion.</text>
</comment>
<evidence type="ECO:0000256" key="9">
    <source>
        <dbReference type="HAMAP-Rule" id="MF_00106"/>
    </source>
</evidence>
<dbReference type="NCBIfam" id="TIGR00695">
    <property type="entry name" value="uxuA"/>
    <property type="match status" value="1"/>
</dbReference>
<comment type="function">
    <text evidence="2 9">Catalyzes the dehydration of D-mannonate.</text>
</comment>
<evidence type="ECO:0000256" key="8">
    <source>
        <dbReference type="ARBA" id="ARBA00023239"/>
    </source>
</evidence>
<keyword evidence="7 9" id="KW-0464">Manganese</keyword>
<dbReference type="GO" id="GO:0008198">
    <property type="term" value="F:ferrous iron binding"/>
    <property type="evidence" value="ECO:0007669"/>
    <property type="project" value="TreeGrafter"/>
</dbReference>
<dbReference type="EC" id="4.2.1.8" evidence="5 9"/>